<gene>
    <name evidence="8" type="primary">peb1A</name>
    <name evidence="8" type="ORF">CLCHR_25690</name>
    <name evidence="7" type="ORF">GKZ28_02740</name>
</gene>
<dbReference type="SUPFAM" id="SSF53850">
    <property type="entry name" value="Periplasmic binding protein-like II"/>
    <property type="match status" value="1"/>
</dbReference>
<feature type="chain" id="PRO_5044063162" evidence="4">
    <location>
        <begin position="25"/>
        <end position="272"/>
    </location>
</feature>
<dbReference type="GO" id="GO:0030288">
    <property type="term" value="C:outer membrane-bounded periplasmic space"/>
    <property type="evidence" value="ECO:0007669"/>
    <property type="project" value="TreeGrafter"/>
</dbReference>
<dbReference type="Proteomes" id="UP000191056">
    <property type="component" value="Unassembled WGS sequence"/>
</dbReference>
<comment type="similarity">
    <text evidence="1">Belongs to the bacterial solute-binding protein 3 family.</text>
</comment>
<feature type="domain" description="Ionotropic glutamate receptor C-terminal" evidence="6">
    <location>
        <begin position="49"/>
        <end position="272"/>
    </location>
</feature>
<dbReference type="PANTHER" id="PTHR30085">
    <property type="entry name" value="AMINO ACID ABC TRANSPORTER PERMEASE"/>
    <property type="match status" value="1"/>
</dbReference>
<dbReference type="GO" id="GO:0005576">
    <property type="term" value="C:extracellular region"/>
    <property type="evidence" value="ECO:0007669"/>
    <property type="project" value="TreeGrafter"/>
</dbReference>
<evidence type="ECO:0000256" key="3">
    <source>
        <dbReference type="ARBA" id="ARBA00022729"/>
    </source>
</evidence>
<dbReference type="GO" id="GO:0006865">
    <property type="term" value="P:amino acid transport"/>
    <property type="evidence" value="ECO:0007669"/>
    <property type="project" value="TreeGrafter"/>
</dbReference>
<evidence type="ECO:0000313" key="7">
    <source>
        <dbReference type="EMBL" id="MVX62621.1"/>
    </source>
</evidence>
<reference evidence="8 9" key="1">
    <citation type="submission" date="2017-03" db="EMBL/GenBank/DDBJ databases">
        <title>Genome sequence of Clostridium chromiireducens DSM 23318.</title>
        <authorList>
            <person name="Poehlein A."/>
            <person name="Daniel R."/>
        </authorList>
    </citation>
    <scope>NUCLEOTIDE SEQUENCE [LARGE SCALE GENOMIC DNA]</scope>
    <source>
        <strain evidence="8 9">DSM 23318</strain>
    </source>
</reference>
<dbReference type="PROSITE" id="PS51257">
    <property type="entry name" value="PROKAR_LIPOPROTEIN"/>
    <property type="match status" value="1"/>
</dbReference>
<dbReference type="Gene3D" id="3.40.190.10">
    <property type="entry name" value="Periplasmic binding protein-like II"/>
    <property type="match status" value="2"/>
</dbReference>
<comment type="caution">
    <text evidence="8">The sequence shown here is derived from an EMBL/GenBank/DDBJ whole genome shotgun (WGS) entry which is preliminary data.</text>
</comment>
<dbReference type="PANTHER" id="PTHR30085:SF6">
    <property type="entry name" value="ABC TRANSPORTER GLUTAMINE-BINDING PROTEIN GLNH"/>
    <property type="match status" value="1"/>
</dbReference>
<dbReference type="GO" id="GO:0016020">
    <property type="term" value="C:membrane"/>
    <property type="evidence" value="ECO:0007669"/>
    <property type="project" value="InterPro"/>
</dbReference>
<sequence length="272" mass="29266">MKLRKVFLALGLGICVMMAGCSSASTSSSATGSNTVEAKEIQAIKDRGVLKVGVKVDVPKYGYKNPQTGQIEGFEIDLSKAVAKKILGDESKVEFQGVTAKTRGPLLDNGEIDMVAATFTITDERKKSYNFSDPYMKDGIGLLVKKSLGASSLKDLDGKTIGVAQSATTKKALEEEASKQGITLKFSELGGYPEIKAALDSGRVDCFAVDAAILNGYVDDSTVILNDRYNPQEYGIASKKDNTELAKVINEVVSEMKTSGEIDKLIKKWEIK</sequence>
<keyword evidence="2" id="KW-0813">Transport</keyword>
<keyword evidence="3 4" id="KW-0732">Signal</keyword>
<dbReference type="RefSeq" id="WP_079440187.1">
    <property type="nucleotide sequence ID" value="NZ_MZGT01000032.1"/>
</dbReference>
<evidence type="ECO:0000313" key="8">
    <source>
        <dbReference type="EMBL" id="OPJ61244.1"/>
    </source>
</evidence>
<reference evidence="7" key="2">
    <citation type="submission" date="2019-12" db="EMBL/GenBank/DDBJ databases">
        <title>Microbes associate with the intestines of laboratory mice.</title>
        <authorList>
            <person name="Navarre W."/>
            <person name="Wong E."/>
        </authorList>
    </citation>
    <scope>NUCLEOTIDE SEQUENCE</scope>
    <source>
        <strain evidence="7">NM79_F5</strain>
    </source>
</reference>
<dbReference type="EMBL" id="WSRQ01000003">
    <property type="protein sequence ID" value="MVX62621.1"/>
    <property type="molecule type" value="Genomic_DNA"/>
</dbReference>
<dbReference type="Pfam" id="PF00497">
    <property type="entry name" value="SBP_bac_3"/>
    <property type="match status" value="1"/>
</dbReference>
<evidence type="ECO:0000259" key="6">
    <source>
        <dbReference type="SMART" id="SM00079"/>
    </source>
</evidence>
<dbReference type="OrthoDB" id="115856at2"/>
<evidence type="ECO:0000256" key="2">
    <source>
        <dbReference type="ARBA" id="ARBA00022448"/>
    </source>
</evidence>
<dbReference type="AlphaFoldDB" id="A0A1V4IN40"/>
<evidence type="ECO:0000256" key="4">
    <source>
        <dbReference type="SAM" id="SignalP"/>
    </source>
</evidence>
<accession>A0A1V4IN40</accession>
<evidence type="ECO:0000256" key="1">
    <source>
        <dbReference type="ARBA" id="ARBA00010333"/>
    </source>
</evidence>
<dbReference type="SMART" id="SM00079">
    <property type="entry name" value="PBPe"/>
    <property type="match status" value="1"/>
</dbReference>
<dbReference type="GO" id="GO:0015276">
    <property type="term" value="F:ligand-gated monoatomic ion channel activity"/>
    <property type="evidence" value="ECO:0007669"/>
    <property type="project" value="InterPro"/>
</dbReference>
<dbReference type="InterPro" id="IPR051455">
    <property type="entry name" value="Bact_solute-bind_prot3"/>
</dbReference>
<feature type="signal peptide" evidence="4">
    <location>
        <begin position="1"/>
        <end position="24"/>
    </location>
</feature>
<name>A0A1V4IN40_9CLOT</name>
<dbReference type="Proteomes" id="UP000656077">
    <property type="component" value="Unassembled WGS sequence"/>
</dbReference>
<dbReference type="InterPro" id="IPR001638">
    <property type="entry name" value="Solute-binding_3/MltF_N"/>
</dbReference>
<dbReference type="InterPro" id="IPR001320">
    <property type="entry name" value="Iontro_rcpt_C"/>
</dbReference>
<protein>
    <submittedName>
        <fullName evidence="8">Major cell-binding factor</fullName>
    </submittedName>
    <submittedName>
        <fullName evidence="7">Transporter substrate-binding domain-containing protein</fullName>
    </submittedName>
</protein>
<keyword evidence="9" id="KW-1185">Reference proteome</keyword>
<feature type="domain" description="Solute-binding protein family 3/N-terminal" evidence="5">
    <location>
        <begin position="49"/>
        <end position="272"/>
    </location>
</feature>
<dbReference type="STRING" id="225345.CLCHR_25690"/>
<evidence type="ECO:0000259" key="5">
    <source>
        <dbReference type="SMART" id="SM00062"/>
    </source>
</evidence>
<dbReference type="SMART" id="SM00062">
    <property type="entry name" value="PBPb"/>
    <property type="match status" value="1"/>
</dbReference>
<organism evidence="8 9">
    <name type="scientific">Clostridium chromiireducens</name>
    <dbReference type="NCBI Taxonomy" id="225345"/>
    <lineage>
        <taxon>Bacteria</taxon>
        <taxon>Bacillati</taxon>
        <taxon>Bacillota</taxon>
        <taxon>Clostridia</taxon>
        <taxon>Eubacteriales</taxon>
        <taxon>Clostridiaceae</taxon>
        <taxon>Clostridium</taxon>
    </lineage>
</organism>
<dbReference type="EMBL" id="MZGT01000032">
    <property type="protein sequence ID" value="OPJ61244.1"/>
    <property type="molecule type" value="Genomic_DNA"/>
</dbReference>
<evidence type="ECO:0000313" key="9">
    <source>
        <dbReference type="Proteomes" id="UP000191056"/>
    </source>
</evidence>
<proteinExistence type="inferred from homology"/>